<dbReference type="InterPro" id="IPR025691">
    <property type="entry name" value="GspL_pp_dom"/>
</dbReference>
<evidence type="ECO:0000256" key="7">
    <source>
        <dbReference type="ARBA" id="ARBA00022989"/>
    </source>
</evidence>
<dbReference type="CDD" id="cd24017">
    <property type="entry name" value="ASKHA_T2SSL_N"/>
    <property type="match status" value="1"/>
</dbReference>
<organism evidence="11">
    <name type="scientific">marine sediment metagenome</name>
    <dbReference type="NCBI Taxonomy" id="412755"/>
    <lineage>
        <taxon>unclassified sequences</taxon>
        <taxon>metagenomes</taxon>
        <taxon>ecological metagenomes</taxon>
    </lineage>
</organism>
<dbReference type="Pfam" id="PF12693">
    <property type="entry name" value="GspL_C"/>
    <property type="match status" value="1"/>
</dbReference>
<dbReference type="PIRSF" id="PIRSF015761">
    <property type="entry name" value="Protein_L"/>
    <property type="match status" value="1"/>
</dbReference>
<evidence type="ECO:0000256" key="3">
    <source>
        <dbReference type="ARBA" id="ARBA00022475"/>
    </source>
</evidence>
<dbReference type="AlphaFoldDB" id="A0A0F9WBS3"/>
<evidence type="ECO:0000313" key="11">
    <source>
        <dbReference type="EMBL" id="KKO09788.1"/>
    </source>
</evidence>
<dbReference type="EMBL" id="LAZR01000006">
    <property type="protein sequence ID" value="KKO09788.1"/>
    <property type="molecule type" value="Genomic_DNA"/>
</dbReference>
<dbReference type="GO" id="GO:0005886">
    <property type="term" value="C:plasma membrane"/>
    <property type="evidence" value="ECO:0007669"/>
    <property type="project" value="UniProtKB-SubCell"/>
</dbReference>
<dbReference type="GO" id="GO:0009276">
    <property type="term" value="C:Gram-negative-bacterium-type cell wall"/>
    <property type="evidence" value="ECO:0007669"/>
    <property type="project" value="InterPro"/>
</dbReference>
<keyword evidence="7" id="KW-1133">Transmembrane helix</keyword>
<keyword evidence="2" id="KW-0813">Transport</keyword>
<dbReference type="SUPFAM" id="SSF53067">
    <property type="entry name" value="Actin-like ATPase domain"/>
    <property type="match status" value="1"/>
</dbReference>
<dbReference type="NCBIfam" id="TIGR01709">
    <property type="entry name" value="typeII_sec_gspL"/>
    <property type="match status" value="1"/>
</dbReference>
<comment type="subcellular location">
    <subcellularLocation>
        <location evidence="1">Cell inner membrane</location>
        <topology evidence="1">Single-pass membrane protein</topology>
    </subcellularLocation>
</comment>
<evidence type="ECO:0000256" key="2">
    <source>
        <dbReference type="ARBA" id="ARBA00022448"/>
    </source>
</evidence>
<proteinExistence type="predicted"/>
<dbReference type="InterPro" id="IPR024230">
    <property type="entry name" value="GspL_cyto_dom"/>
</dbReference>
<dbReference type="Gene3D" id="3.30.1360.100">
    <property type="entry name" value="General secretion pathway protein M, EpsM"/>
    <property type="match status" value="1"/>
</dbReference>
<feature type="domain" description="GspL cytoplasmic actin-ATPase-like" evidence="9">
    <location>
        <begin position="23"/>
        <end position="136"/>
    </location>
</feature>
<dbReference type="GO" id="GO:0015628">
    <property type="term" value="P:protein secretion by the type II secretion system"/>
    <property type="evidence" value="ECO:0007669"/>
    <property type="project" value="InterPro"/>
</dbReference>
<feature type="domain" description="GspL periplasmic" evidence="10">
    <location>
        <begin position="258"/>
        <end position="406"/>
    </location>
</feature>
<gene>
    <name evidence="11" type="ORF">LCGC14_0032850</name>
</gene>
<keyword evidence="3" id="KW-1003">Cell membrane</keyword>
<sequence length="411" mass="44876">MLIVLLPESMRTDIEEQISVSWWRMERGGTAQEKGSDTLADLHDRFAAEKIRALVPASAVTLHRVSIPVRRASAVRAALPFALEDHVSQELDELHFVAGPRRTDDRFAAAVVEHASMQHWQAMFLQAGWRLEALLPLTSLHADEVPAHAIRIQRSPWPGGVGQVIVTADDQEPVVVETELLGFWINRRLAERPESARNIEVAGLEVSALEPAEGVAVSQIAEDPSSTIHAALRRAMQPNPPFNLLVGPYTTGMRTPPWRKMRSVMIAAGVLLAVLMTQLTLEWITLANERDRLDAAIDDVFTSSMPNARLVDPVVQFEQVLAGSAASGTEGIGQLLYEVLAVSRNGGTAQIMQFRASPSEMEIELQLASFAELETVRANLSSKTGLRETLQGADSGENGVTARLKVARSGT</sequence>
<evidence type="ECO:0000256" key="8">
    <source>
        <dbReference type="ARBA" id="ARBA00023136"/>
    </source>
</evidence>
<dbReference type="Pfam" id="PF05134">
    <property type="entry name" value="T2SSL"/>
    <property type="match status" value="1"/>
</dbReference>
<accession>A0A0F9WBS3</accession>
<evidence type="ECO:0000259" key="9">
    <source>
        <dbReference type="Pfam" id="PF05134"/>
    </source>
</evidence>
<dbReference type="InterPro" id="IPR007812">
    <property type="entry name" value="T2SS_protein-GspL"/>
</dbReference>
<evidence type="ECO:0000256" key="6">
    <source>
        <dbReference type="ARBA" id="ARBA00022927"/>
    </source>
</evidence>
<reference evidence="11" key="1">
    <citation type="journal article" date="2015" name="Nature">
        <title>Complex archaea that bridge the gap between prokaryotes and eukaryotes.</title>
        <authorList>
            <person name="Spang A."/>
            <person name="Saw J.H."/>
            <person name="Jorgensen S.L."/>
            <person name="Zaremba-Niedzwiedzka K."/>
            <person name="Martijn J."/>
            <person name="Lind A.E."/>
            <person name="van Eijk R."/>
            <person name="Schleper C."/>
            <person name="Guy L."/>
            <person name="Ettema T.J."/>
        </authorList>
    </citation>
    <scope>NUCLEOTIDE SEQUENCE</scope>
</reference>
<dbReference type="Gene3D" id="3.30.420.380">
    <property type="match status" value="1"/>
</dbReference>
<evidence type="ECO:0000256" key="5">
    <source>
        <dbReference type="ARBA" id="ARBA00022692"/>
    </source>
</evidence>
<keyword evidence="4" id="KW-0997">Cell inner membrane</keyword>
<evidence type="ECO:0000256" key="4">
    <source>
        <dbReference type="ARBA" id="ARBA00022519"/>
    </source>
</evidence>
<dbReference type="InterPro" id="IPR043129">
    <property type="entry name" value="ATPase_NBD"/>
</dbReference>
<keyword evidence="8" id="KW-0472">Membrane</keyword>
<keyword evidence="6" id="KW-0653">Protein transport</keyword>
<evidence type="ECO:0000259" key="10">
    <source>
        <dbReference type="Pfam" id="PF12693"/>
    </source>
</evidence>
<evidence type="ECO:0000256" key="1">
    <source>
        <dbReference type="ARBA" id="ARBA00004377"/>
    </source>
</evidence>
<comment type="caution">
    <text evidence="11">The sequence shown here is derived from an EMBL/GenBank/DDBJ whole genome shotgun (WGS) entry which is preliminary data.</text>
</comment>
<dbReference type="GO" id="GO:0015627">
    <property type="term" value="C:type II protein secretion system complex"/>
    <property type="evidence" value="ECO:0007669"/>
    <property type="project" value="InterPro"/>
</dbReference>
<name>A0A0F9WBS3_9ZZZZ</name>
<protein>
    <recommendedName>
        <fullName evidence="12">GspL periplasmic domain-containing protein</fullName>
    </recommendedName>
</protein>
<keyword evidence="5" id="KW-0812">Transmembrane</keyword>
<evidence type="ECO:0008006" key="12">
    <source>
        <dbReference type="Google" id="ProtNLM"/>
    </source>
</evidence>